<comment type="caution">
    <text evidence="1">The sequence shown here is derived from an EMBL/GenBank/DDBJ whole genome shotgun (WGS) entry which is preliminary data.</text>
</comment>
<keyword evidence="2" id="KW-1185">Reference proteome</keyword>
<proteinExistence type="predicted"/>
<name>A0ACC0TKJ7_POPTR</name>
<dbReference type="Proteomes" id="UP000006729">
    <property type="component" value="Chromosome 1"/>
</dbReference>
<evidence type="ECO:0000313" key="1">
    <source>
        <dbReference type="EMBL" id="KAI9402043.1"/>
    </source>
</evidence>
<dbReference type="EMBL" id="CM009290">
    <property type="protein sequence ID" value="KAI9402043.1"/>
    <property type="molecule type" value="Genomic_DNA"/>
</dbReference>
<evidence type="ECO:0000313" key="2">
    <source>
        <dbReference type="Proteomes" id="UP000006729"/>
    </source>
</evidence>
<accession>A0ACC0TKJ7</accession>
<reference evidence="1 2" key="1">
    <citation type="journal article" date="2006" name="Science">
        <title>The genome of black cottonwood, Populus trichocarpa (Torr. &amp; Gray).</title>
        <authorList>
            <person name="Tuskan G.A."/>
            <person name="Difazio S."/>
            <person name="Jansson S."/>
            <person name="Bohlmann J."/>
            <person name="Grigoriev I."/>
            <person name="Hellsten U."/>
            <person name="Putnam N."/>
            <person name="Ralph S."/>
            <person name="Rombauts S."/>
            <person name="Salamov A."/>
            <person name="Schein J."/>
            <person name="Sterck L."/>
            <person name="Aerts A."/>
            <person name="Bhalerao R.R."/>
            <person name="Bhalerao R.P."/>
            <person name="Blaudez D."/>
            <person name="Boerjan W."/>
            <person name="Brun A."/>
            <person name="Brunner A."/>
            <person name="Busov V."/>
            <person name="Campbell M."/>
            <person name="Carlson J."/>
            <person name="Chalot M."/>
            <person name="Chapman J."/>
            <person name="Chen G.L."/>
            <person name="Cooper D."/>
            <person name="Coutinho P.M."/>
            <person name="Couturier J."/>
            <person name="Covert S."/>
            <person name="Cronk Q."/>
            <person name="Cunningham R."/>
            <person name="Davis J."/>
            <person name="Degroeve S."/>
            <person name="Dejardin A."/>
            <person name="Depamphilis C."/>
            <person name="Detter J."/>
            <person name="Dirks B."/>
            <person name="Dubchak I."/>
            <person name="Duplessis S."/>
            <person name="Ehlting J."/>
            <person name="Ellis B."/>
            <person name="Gendler K."/>
            <person name="Goodstein D."/>
            <person name="Gribskov M."/>
            <person name="Grimwood J."/>
            <person name="Groover A."/>
            <person name="Gunter L."/>
            <person name="Hamberger B."/>
            <person name="Heinze B."/>
            <person name="Helariutta Y."/>
            <person name="Henrissat B."/>
            <person name="Holligan D."/>
            <person name="Holt R."/>
            <person name="Huang W."/>
            <person name="Islam-Faridi N."/>
            <person name="Jones S."/>
            <person name="Jones-Rhoades M."/>
            <person name="Jorgensen R."/>
            <person name="Joshi C."/>
            <person name="Kangasjarvi J."/>
            <person name="Karlsson J."/>
            <person name="Kelleher C."/>
            <person name="Kirkpatrick R."/>
            <person name="Kirst M."/>
            <person name="Kohler A."/>
            <person name="Kalluri U."/>
            <person name="Larimer F."/>
            <person name="Leebens-Mack J."/>
            <person name="Leple J.C."/>
            <person name="Locascio P."/>
            <person name="Lou Y."/>
            <person name="Lucas S."/>
            <person name="Martin F."/>
            <person name="Montanini B."/>
            <person name="Napoli C."/>
            <person name="Nelson D.R."/>
            <person name="Nelson C."/>
            <person name="Nieminen K."/>
            <person name="Nilsson O."/>
            <person name="Pereda V."/>
            <person name="Peter G."/>
            <person name="Philippe R."/>
            <person name="Pilate G."/>
            <person name="Poliakov A."/>
            <person name="Razumovskaya J."/>
            <person name="Richardson P."/>
            <person name="Rinaldi C."/>
            <person name="Ritland K."/>
            <person name="Rouze P."/>
            <person name="Ryaboy D."/>
            <person name="Schmutz J."/>
            <person name="Schrader J."/>
            <person name="Segerman B."/>
            <person name="Shin H."/>
            <person name="Siddiqui A."/>
            <person name="Sterky F."/>
            <person name="Terry A."/>
            <person name="Tsai C.J."/>
            <person name="Uberbacher E."/>
            <person name="Unneberg P."/>
            <person name="Vahala J."/>
            <person name="Wall K."/>
            <person name="Wessler S."/>
            <person name="Yang G."/>
            <person name="Yin T."/>
            <person name="Douglas C."/>
            <person name="Marra M."/>
            <person name="Sandberg G."/>
            <person name="Van de Peer Y."/>
            <person name="Rokhsar D."/>
        </authorList>
    </citation>
    <scope>NUCLEOTIDE SEQUENCE [LARGE SCALE GENOMIC DNA]</scope>
    <source>
        <strain evidence="2">cv. Nisqually</strain>
    </source>
</reference>
<protein>
    <submittedName>
        <fullName evidence="1">Uncharacterized protein</fullName>
    </submittedName>
</protein>
<sequence length="263" mass="29087">MKPHNRKLQVPYNDAPFEHPITPTFQTSNSTIPPPPFKEPTTIPPPTTTLQLQQQQQFYSRTGFEPSVALIILFLLIALFFMGFFSIYTRKFSVNPSPSSSSSSSSSEDFYNSHRQRSTGTPGPASTSSRPSRASTSSRITRGLDPQVVNSLPVYSYYHGDVKYQIECAICLGEFEEKEAVKMIPKCHHVFHLQCIDTWLEMHVTCPVCRGAQFVQEKGGGNDGLGVIQERVDQGASQPEARSEVGNGDTSLEVRGEVIGVQA</sequence>
<organism evidence="1 2">
    <name type="scientific">Populus trichocarpa</name>
    <name type="common">Western balsam poplar</name>
    <name type="synonym">Populus balsamifera subsp. trichocarpa</name>
    <dbReference type="NCBI Taxonomy" id="3694"/>
    <lineage>
        <taxon>Eukaryota</taxon>
        <taxon>Viridiplantae</taxon>
        <taxon>Streptophyta</taxon>
        <taxon>Embryophyta</taxon>
        <taxon>Tracheophyta</taxon>
        <taxon>Spermatophyta</taxon>
        <taxon>Magnoliopsida</taxon>
        <taxon>eudicotyledons</taxon>
        <taxon>Gunneridae</taxon>
        <taxon>Pentapetalae</taxon>
        <taxon>rosids</taxon>
        <taxon>fabids</taxon>
        <taxon>Malpighiales</taxon>
        <taxon>Salicaceae</taxon>
        <taxon>Saliceae</taxon>
        <taxon>Populus</taxon>
    </lineage>
</organism>
<gene>
    <name evidence="1" type="ORF">POPTR_001G212101v4</name>
</gene>